<reference evidence="3 4" key="1">
    <citation type="submission" date="2020-10" db="EMBL/GenBank/DDBJ databases">
        <title>ChiBAC.</title>
        <authorList>
            <person name="Zenner C."/>
            <person name="Hitch T.C.A."/>
            <person name="Clavel T."/>
        </authorList>
    </citation>
    <scope>NUCLEOTIDE SEQUENCE [LARGE SCALE GENOMIC DNA]</scope>
    <source>
        <strain evidence="3 4">DSM 109015</strain>
    </source>
</reference>
<protein>
    <recommendedName>
        <fullName evidence="5">Lipoprotein</fullName>
    </recommendedName>
</protein>
<keyword evidence="2" id="KW-0732">Signal</keyword>
<dbReference type="RefSeq" id="WP_193501655.1">
    <property type="nucleotide sequence ID" value="NZ_JADCKC010000002.1"/>
</dbReference>
<organism evidence="3 4">
    <name type="scientific">Gemmiger gallinarum</name>
    <dbReference type="NCBI Taxonomy" id="2779354"/>
    <lineage>
        <taxon>Bacteria</taxon>
        <taxon>Bacillati</taxon>
        <taxon>Bacillota</taxon>
        <taxon>Clostridia</taxon>
        <taxon>Eubacteriales</taxon>
        <taxon>Gemmiger</taxon>
    </lineage>
</organism>
<feature type="region of interest" description="Disordered" evidence="1">
    <location>
        <begin position="28"/>
        <end position="67"/>
    </location>
</feature>
<sequence length="197" mass="20473">MAMKKLAAFTAAAALCLGMLTACSMDGSSSMMPSPTPMSQATTEEAHTPETAPSTAEPSAAPEATPEVDMGYTAAGLTRVLDGFVSYESGTAGGSLKAAIAAADVVRYTAQYGKGHDAEIRADAENWKNGLDADKKALLDENWPDICYTAKSITEDPEKTREMLADAGVTEDFSGVDLETASACVDILDEVFGGGKE</sequence>
<accession>A0ABR9R496</accession>
<evidence type="ECO:0000256" key="1">
    <source>
        <dbReference type="SAM" id="MobiDB-lite"/>
    </source>
</evidence>
<evidence type="ECO:0000313" key="3">
    <source>
        <dbReference type="EMBL" id="MBE5037942.1"/>
    </source>
</evidence>
<feature type="chain" id="PRO_5046109480" description="Lipoprotein" evidence="2">
    <location>
        <begin position="25"/>
        <end position="197"/>
    </location>
</feature>
<dbReference type="PROSITE" id="PS51257">
    <property type="entry name" value="PROKAR_LIPOPROTEIN"/>
    <property type="match status" value="1"/>
</dbReference>
<dbReference type="EMBL" id="JADCKC010000002">
    <property type="protein sequence ID" value="MBE5037942.1"/>
    <property type="molecule type" value="Genomic_DNA"/>
</dbReference>
<evidence type="ECO:0000313" key="4">
    <source>
        <dbReference type="Proteomes" id="UP000768567"/>
    </source>
</evidence>
<evidence type="ECO:0008006" key="5">
    <source>
        <dbReference type="Google" id="ProtNLM"/>
    </source>
</evidence>
<gene>
    <name evidence="3" type="ORF">INF35_09115</name>
</gene>
<keyword evidence="4" id="KW-1185">Reference proteome</keyword>
<feature type="signal peptide" evidence="2">
    <location>
        <begin position="1"/>
        <end position="24"/>
    </location>
</feature>
<proteinExistence type="predicted"/>
<dbReference type="Proteomes" id="UP000768567">
    <property type="component" value="Unassembled WGS sequence"/>
</dbReference>
<comment type="caution">
    <text evidence="3">The sequence shown here is derived from an EMBL/GenBank/DDBJ whole genome shotgun (WGS) entry which is preliminary data.</text>
</comment>
<evidence type="ECO:0000256" key="2">
    <source>
        <dbReference type="SAM" id="SignalP"/>
    </source>
</evidence>
<name>A0ABR9R496_9FIRM</name>